<evidence type="ECO:0000313" key="2">
    <source>
        <dbReference type="EMBL" id="HHI88837.1"/>
    </source>
</evidence>
<dbReference type="PANTHER" id="PTHR48101">
    <property type="entry name" value="METHYLMALONYL-COA MUTASE, MITOCHONDRIAL-RELATED"/>
    <property type="match status" value="1"/>
</dbReference>
<gene>
    <name evidence="2" type="ORF">ENK01_02695</name>
</gene>
<dbReference type="GO" id="GO:0016866">
    <property type="term" value="F:intramolecular transferase activity"/>
    <property type="evidence" value="ECO:0007669"/>
    <property type="project" value="InterPro"/>
</dbReference>
<dbReference type="InterPro" id="IPR006099">
    <property type="entry name" value="MeMalonylCoA_mutase_a/b_cat"/>
</dbReference>
<reference evidence="2" key="1">
    <citation type="journal article" date="2020" name="mSystems">
        <title>Genome- and Community-Level Interaction Insights into Carbon Utilization and Element Cycling Functions of Hydrothermarchaeota in Hydrothermal Sediment.</title>
        <authorList>
            <person name="Zhou Z."/>
            <person name="Liu Y."/>
            <person name="Xu W."/>
            <person name="Pan J."/>
            <person name="Luo Z.H."/>
            <person name="Li M."/>
        </authorList>
    </citation>
    <scope>NUCLEOTIDE SEQUENCE [LARGE SCALE GENOMIC DNA]</scope>
    <source>
        <strain evidence="2">HyVt-538</strain>
    </source>
</reference>
<dbReference type="InterPro" id="IPR016176">
    <property type="entry name" value="Cbl-dep_enz_cat"/>
</dbReference>
<evidence type="ECO:0000259" key="1">
    <source>
        <dbReference type="Pfam" id="PF01642"/>
    </source>
</evidence>
<dbReference type="AlphaFoldDB" id="A0A7V5NX54"/>
<comment type="caution">
    <text evidence="2">The sequence shown here is derived from an EMBL/GenBank/DDBJ whole genome shotgun (WGS) entry which is preliminary data.</text>
</comment>
<proteinExistence type="predicted"/>
<accession>A0A7V5NX54</accession>
<protein>
    <recommendedName>
        <fullName evidence="1">Methylmalonyl-CoA mutase alpha/beta chain catalytic domain-containing protein</fullName>
    </recommendedName>
</protein>
<sequence>ARNQQHLLSLESHLGQVADPARGSYTHETLSLKMAEKAWACFQDIEAQGGWRAAKDRFRQEVSEACGAKLARLKSGEDKLIGVNQYARPDIRKAEILPAPKIRHKSGPVIATEDFAQAIAQAQNGHIVPCTPAKTEFERVNFAQMIADGGQT</sequence>
<feature type="non-terminal residue" evidence="2">
    <location>
        <position position="1"/>
    </location>
</feature>
<feature type="domain" description="Methylmalonyl-CoA mutase alpha/beta chain catalytic" evidence="1">
    <location>
        <begin position="1"/>
        <end position="98"/>
    </location>
</feature>
<dbReference type="SUPFAM" id="SSF51703">
    <property type="entry name" value="Cobalamin (vitamin B12)-dependent enzymes"/>
    <property type="match status" value="1"/>
</dbReference>
<dbReference type="Proteomes" id="UP000885806">
    <property type="component" value="Unassembled WGS sequence"/>
</dbReference>
<dbReference type="GO" id="GO:0031419">
    <property type="term" value="F:cobalamin binding"/>
    <property type="evidence" value="ECO:0007669"/>
    <property type="project" value="InterPro"/>
</dbReference>
<dbReference type="EMBL" id="DROP01000179">
    <property type="protein sequence ID" value="HHI88837.1"/>
    <property type="molecule type" value="Genomic_DNA"/>
</dbReference>
<dbReference type="Gene3D" id="3.20.20.240">
    <property type="entry name" value="Methylmalonyl-CoA mutase"/>
    <property type="match status" value="1"/>
</dbReference>
<name>A0A7V5NX54_9PROT</name>
<dbReference type="Pfam" id="PF01642">
    <property type="entry name" value="MM_CoA_mutase"/>
    <property type="match status" value="1"/>
</dbReference>
<organism evidence="2">
    <name type="scientific">Hellea balneolensis</name>
    <dbReference type="NCBI Taxonomy" id="287478"/>
    <lineage>
        <taxon>Bacteria</taxon>
        <taxon>Pseudomonadati</taxon>
        <taxon>Pseudomonadota</taxon>
        <taxon>Alphaproteobacteria</taxon>
        <taxon>Maricaulales</taxon>
        <taxon>Robiginitomaculaceae</taxon>
        <taxon>Hellea</taxon>
    </lineage>
</organism>